<reference evidence="1 2" key="1">
    <citation type="journal article" date="2019" name="Genome Biol. Evol.">
        <title>Insights into the evolution of the New World diploid cottons (Gossypium, subgenus Houzingenia) based on genome sequencing.</title>
        <authorList>
            <person name="Grover C.E."/>
            <person name="Arick M.A. 2nd"/>
            <person name="Thrash A."/>
            <person name="Conover J.L."/>
            <person name="Sanders W.S."/>
            <person name="Peterson D.G."/>
            <person name="Frelichowski J.E."/>
            <person name="Scheffler J.A."/>
            <person name="Scheffler B.E."/>
            <person name="Wendel J.F."/>
        </authorList>
    </citation>
    <scope>NUCLEOTIDE SEQUENCE [LARGE SCALE GENOMIC DNA]</scope>
    <source>
        <strain evidence="1">27</strain>
        <tissue evidence="1">Leaf</tissue>
    </source>
</reference>
<protein>
    <submittedName>
        <fullName evidence="1">Uncharacterized protein</fullName>
    </submittedName>
</protein>
<keyword evidence="2" id="KW-1185">Reference proteome</keyword>
<comment type="caution">
    <text evidence="1">The sequence shown here is derived from an EMBL/GenBank/DDBJ whole genome shotgun (WGS) entry which is preliminary data.</text>
</comment>
<proteinExistence type="predicted"/>
<organism evidence="1 2">
    <name type="scientific">Gossypium davidsonii</name>
    <name type="common">Davidson's cotton</name>
    <name type="synonym">Gossypium klotzschianum subsp. davidsonii</name>
    <dbReference type="NCBI Taxonomy" id="34287"/>
    <lineage>
        <taxon>Eukaryota</taxon>
        <taxon>Viridiplantae</taxon>
        <taxon>Streptophyta</taxon>
        <taxon>Embryophyta</taxon>
        <taxon>Tracheophyta</taxon>
        <taxon>Spermatophyta</taxon>
        <taxon>Magnoliopsida</taxon>
        <taxon>eudicotyledons</taxon>
        <taxon>Gunneridae</taxon>
        <taxon>Pentapetalae</taxon>
        <taxon>rosids</taxon>
        <taxon>malvids</taxon>
        <taxon>Malvales</taxon>
        <taxon>Malvaceae</taxon>
        <taxon>Malvoideae</taxon>
        <taxon>Gossypium</taxon>
    </lineage>
</organism>
<gene>
    <name evidence="1" type="ORF">Godav_024499</name>
</gene>
<sequence length="255" mass="28701">MGILVDGSVVIKSIQFADWVALCGDLLSVAPETIYGGRIEMNWIRKYFAGLDEDLTERSKQTQLGVCHASNIVLRDVSKVIPDELFVNPNAWHVKNPLVVYAIVEMHETNRVLRKLGFRQVIPVAPQDLDDLHPINLRQPYENWSHAIRSTCHGLGFIASHICTGKRSIISAHARIIIDDLNNDAYTTPIQYVLSYSNAYSNPIISTQALYVAPYFSASNPMSSWTLEHPSPMFYMLVPSTFPMTPTSMTMYRPS</sequence>
<dbReference type="EMBL" id="JABFAC010237698">
    <property type="protein sequence ID" value="MBA0634327.1"/>
    <property type="molecule type" value="Genomic_DNA"/>
</dbReference>
<evidence type="ECO:0000313" key="1">
    <source>
        <dbReference type="EMBL" id="MBA0634327.1"/>
    </source>
</evidence>
<dbReference type="AlphaFoldDB" id="A0A7J8T7J6"/>
<evidence type="ECO:0000313" key="2">
    <source>
        <dbReference type="Proteomes" id="UP000593561"/>
    </source>
</evidence>
<accession>A0A7J8T7J6</accession>
<dbReference type="Proteomes" id="UP000593561">
    <property type="component" value="Unassembled WGS sequence"/>
</dbReference>
<name>A0A7J8T7J6_GOSDV</name>